<dbReference type="Proteomes" id="UP000071561">
    <property type="component" value="Chromosome"/>
</dbReference>
<proteinExistence type="predicted"/>
<accession>A0A127VKQ8</accession>
<evidence type="ECO:0000313" key="3">
    <source>
        <dbReference type="Proteomes" id="UP000071561"/>
    </source>
</evidence>
<dbReference type="KEGG" id="pcm:AY601_5081"/>
<reference evidence="2 3" key="1">
    <citation type="submission" date="2016-03" db="EMBL/GenBank/DDBJ databases">
        <title>Complete genome sequence of Pedobacter cryoconitis PAMC 27485.</title>
        <authorList>
            <person name="Lee J."/>
            <person name="Kim O.-S."/>
        </authorList>
    </citation>
    <scope>NUCLEOTIDE SEQUENCE [LARGE SCALE GENOMIC DNA]</scope>
    <source>
        <strain evidence="2 3">PAMC 27485</strain>
    </source>
</reference>
<evidence type="ECO:0000256" key="1">
    <source>
        <dbReference type="SAM" id="Coils"/>
    </source>
</evidence>
<protein>
    <submittedName>
        <fullName evidence="2">Uncharacterized protein</fullName>
    </submittedName>
</protein>
<feature type="coiled-coil region" evidence="1">
    <location>
        <begin position="40"/>
        <end position="74"/>
    </location>
</feature>
<evidence type="ECO:0000313" key="2">
    <source>
        <dbReference type="EMBL" id="AMQ01893.1"/>
    </source>
</evidence>
<name>A0A127VKQ8_9SPHI</name>
<dbReference type="OrthoDB" id="1432119at2"/>
<dbReference type="PATRIC" id="fig|188932.3.peg.5270"/>
<dbReference type="EMBL" id="CP014504">
    <property type="protein sequence ID" value="AMQ01893.1"/>
    <property type="molecule type" value="Genomic_DNA"/>
</dbReference>
<organism evidence="2 3">
    <name type="scientific">Pedobacter cryoconitis</name>
    <dbReference type="NCBI Taxonomy" id="188932"/>
    <lineage>
        <taxon>Bacteria</taxon>
        <taxon>Pseudomonadati</taxon>
        <taxon>Bacteroidota</taxon>
        <taxon>Sphingobacteriia</taxon>
        <taxon>Sphingobacteriales</taxon>
        <taxon>Sphingobacteriaceae</taxon>
        <taxon>Pedobacter</taxon>
    </lineage>
</organism>
<keyword evidence="3" id="KW-1185">Reference proteome</keyword>
<gene>
    <name evidence="2" type="ORF">AY601_5081</name>
</gene>
<sequence length="188" mass="21935">MLLKDHKDLKAAITAIPDKEKDKLLLRLIAKDKVLTEHLHFKLLEDASDLEERHQLLKEEIDESVALLNQLRKATSKDALVILRKLNGRVNHHYKVTKDLNTEAELRLYLLKTIPAGYNESVLSPMAKFNDRLKTYFLRTTLSLYKKYVKLHEDLQFDLKEEFNIVLKKLDQYDLTRAASELGLPKEL</sequence>
<dbReference type="AlphaFoldDB" id="A0A127VKQ8"/>
<keyword evidence="1" id="KW-0175">Coiled coil</keyword>
<dbReference type="RefSeq" id="WP_068406938.1">
    <property type="nucleotide sequence ID" value="NZ_CP014504.1"/>
</dbReference>